<evidence type="ECO:0000256" key="5">
    <source>
        <dbReference type="PROSITE-ProRule" id="PRU00169"/>
    </source>
</evidence>
<keyword evidence="3" id="KW-0238">DNA-binding</keyword>
<dbReference type="EMBL" id="AYYR01000009">
    <property type="protein sequence ID" value="KRM77751.1"/>
    <property type="molecule type" value="Genomic_DNA"/>
</dbReference>
<dbReference type="CDD" id="cd06170">
    <property type="entry name" value="LuxR_C_like"/>
    <property type="match status" value="1"/>
</dbReference>
<evidence type="ECO:0000256" key="4">
    <source>
        <dbReference type="ARBA" id="ARBA00023163"/>
    </source>
</evidence>
<dbReference type="Pfam" id="PF00196">
    <property type="entry name" value="GerE"/>
    <property type="match status" value="1"/>
</dbReference>
<keyword evidence="1 5" id="KW-0597">Phosphoprotein</keyword>
<dbReference type="SUPFAM" id="SSF46894">
    <property type="entry name" value="C-terminal effector domain of the bipartite response regulators"/>
    <property type="match status" value="1"/>
</dbReference>
<evidence type="ECO:0000313" key="8">
    <source>
        <dbReference type="EMBL" id="KRM77751.1"/>
    </source>
</evidence>
<dbReference type="GO" id="GO:0006355">
    <property type="term" value="P:regulation of DNA-templated transcription"/>
    <property type="evidence" value="ECO:0007669"/>
    <property type="project" value="InterPro"/>
</dbReference>
<protein>
    <submittedName>
        <fullName evidence="8">Response regulator</fullName>
    </submittedName>
</protein>
<dbReference type="PANTHER" id="PTHR44688:SF16">
    <property type="entry name" value="DNA-BINDING TRANSCRIPTIONAL ACTIVATOR DEVR_DOSR"/>
    <property type="match status" value="1"/>
</dbReference>
<dbReference type="CDD" id="cd17535">
    <property type="entry name" value="REC_NarL-like"/>
    <property type="match status" value="1"/>
</dbReference>
<dbReference type="Pfam" id="PF00072">
    <property type="entry name" value="Response_reg"/>
    <property type="match status" value="1"/>
</dbReference>
<dbReference type="Gene3D" id="3.40.50.2300">
    <property type="match status" value="1"/>
</dbReference>
<dbReference type="InterPro" id="IPR011006">
    <property type="entry name" value="CheY-like_superfamily"/>
</dbReference>
<dbReference type="PRINTS" id="PR00038">
    <property type="entry name" value="HTHLUXR"/>
</dbReference>
<dbReference type="InterPro" id="IPR058245">
    <property type="entry name" value="NreC/VraR/RcsB-like_REC"/>
</dbReference>
<evidence type="ECO:0000256" key="3">
    <source>
        <dbReference type="ARBA" id="ARBA00023125"/>
    </source>
</evidence>
<dbReference type="Proteomes" id="UP000051845">
    <property type="component" value="Unassembled WGS sequence"/>
</dbReference>
<dbReference type="GO" id="GO:0000160">
    <property type="term" value="P:phosphorelay signal transduction system"/>
    <property type="evidence" value="ECO:0007669"/>
    <property type="project" value="InterPro"/>
</dbReference>
<reference evidence="8 9" key="1">
    <citation type="journal article" date="2015" name="Genome Announc.">
        <title>Expanding the biotechnology potential of lactobacilli through comparative genomics of 213 strains and associated genera.</title>
        <authorList>
            <person name="Sun Z."/>
            <person name="Harris H.M."/>
            <person name="McCann A."/>
            <person name="Guo C."/>
            <person name="Argimon S."/>
            <person name="Zhang W."/>
            <person name="Yang X."/>
            <person name="Jeffery I.B."/>
            <person name="Cooney J.C."/>
            <person name="Kagawa T.F."/>
            <person name="Liu W."/>
            <person name="Song Y."/>
            <person name="Salvetti E."/>
            <person name="Wrobel A."/>
            <person name="Rasinkangas P."/>
            <person name="Parkhill J."/>
            <person name="Rea M.C."/>
            <person name="O'Sullivan O."/>
            <person name="Ritari J."/>
            <person name="Douillard F.P."/>
            <person name="Paul Ross R."/>
            <person name="Yang R."/>
            <person name="Briner A.E."/>
            <person name="Felis G.E."/>
            <person name="de Vos W.M."/>
            <person name="Barrangou R."/>
            <person name="Klaenhammer T.R."/>
            <person name="Caufield P.W."/>
            <person name="Cui Y."/>
            <person name="Zhang H."/>
            <person name="O'Toole P.W."/>
        </authorList>
    </citation>
    <scope>NUCLEOTIDE SEQUENCE [LARGE SCALE GENOMIC DNA]</scope>
    <source>
        <strain evidence="8 9">DSM 20515</strain>
    </source>
</reference>
<evidence type="ECO:0000256" key="2">
    <source>
        <dbReference type="ARBA" id="ARBA00023015"/>
    </source>
</evidence>
<evidence type="ECO:0000313" key="9">
    <source>
        <dbReference type="Proteomes" id="UP000051845"/>
    </source>
</evidence>
<dbReference type="InterPro" id="IPR001789">
    <property type="entry name" value="Sig_transdc_resp-reg_receiver"/>
</dbReference>
<feature type="domain" description="Response regulatory" evidence="7">
    <location>
        <begin position="3"/>
        <end position="119"/>
    </location>
</feature>
<gene>
    <name evidence="8" type="ORF">FC82_GL003127</name>
</gene>
<evidence type="ECO:0000259" key="7">
    <source>
        <dbReference type="PROSITE" id="PS50110"/>
    </source>
</evidence>
<dbReference type="InterPro" id="IPR016032">
    <property type="entry name" value="Sig_transdc_resp-reg_C-effctor"/>
</dbReference>
<feature type="domain" description="HTH luxR-type" evidence="6">
    <location>
        <begin position="147"/>
        <end position="212"/>
    </location>
</feature>
<evidence type="ECO:0000256" key="1">
    <source>
        <dbReference type="ARBA" id="ARBA00022553"/>
    </source>
</evidence>
<keyword evidence="4" id="KW-0804">Transcription</keyword>
<organism evidence="8 9">
    <name type="scientific">Secundilactobacillus collinoides DSM 20515 = JCM 1123</name>
    <dbReference type="NCBI Taxonomy" id="1423733"/>
    <lineage>
        <taxon>Bacteria</taxon>
        <taxon>Bacillati</taxon>
        <taxon>Bacillota</taxon>
        <taxon>Bacilli</taxon>
        <taxon>Lactobacillales</taxon>
        <taxon>Lactobacillaceae</taxon>
        <taxon>Secundilactobacillus</taxon>
    </lineage>
</organism>
<dbReference type="PATRIC" id="fig|1423733.4.peg.3250"/>
<comment type="caution">
    <text evidence="8">The sequence shown here is derived from an EMBL/GenBank/DDBJ whole genome shotgun (WGS) entry which is preliminary data.</text>
</comment>
<dbReference type="InterPro" id="IPR000792">
    <property type="entry name" value="Tscrpt_reg_LuxR_C"/>
</dbReference>
<dbReference type="STRING" id="33960.TY91_11505"/>
<dbReference type="PROSITE" id="PS00622">
    <property type="entry name" value="HTH_LUXR_1"/>
    <property type="match status" value="1"/>
</dbReference>
<dbReference type="AlphaFoldDB" id="A0A0R2BF43"/>
<proteinExistence type="predicted"/>
<dbReference type="RefSeq" id="WP_054759088.1">
    <property type="nucleotide sequence ID" value="NZ_AYYR01000009.1"/>
</dbReference>
<dbReference type="PROSITE" id="PS50043">
    <property type="entry name" value="HTH_LUXR_2"/>
    <property type="match status" value="1"/>
</dbReference>
<dbReference type="PROSITE" id="PS50110">
    <property type="entry name" value="RESPONSE_REGULATORY"/>
    <property type="match status" value="1"/>
</dbReference>
<dbReference type="SUPFAM" id="SSF52172">
    <property type="entry name" value="CheY-like"/>
    <property type="match status" value="1"/>
</dbReference>
<evidence type="ECO:0000259" key="6">
    <source>
        <dbReference type="PROSITE" id="PS50043"/>
    </source>
</evidence>
<keyword evidence="2" id="KW-0805">Transcription regulation</keyword>
<dbReference type="PANTHER" id="PTHR44688">
    <property type="entry name" value="DNA-BINDING TRANSCRIPTIONAL ACTIVATOR DEVR_DOSR"/>
    <property type="match status" value="1"/>
</dbReference>
<name>A0A0R2BF43_SECCO</name>
<accession>A0A0R2BF43</accession>
<dbReference type="GO" id="GO:0003677">
    <property type="term" value="F:DNA binding"/>
    <property type="evidence" value="ECO:0007669"/>
    <property type="project" value="UniProtKB-KW"/>
</dbReference>
<dbReference type="SMART" id="SM00421">
    <property type="entry name" value="HTH_LUXR"/>
    <property type="match status" value="1"/>
</dbReference>
<sequence length="216" mass="23831">MHRVLIATDCAITNAGITAIINQIPGFNVIGQVTNGSDAVTRVANGAINLAVIDLSMRGENALFVLEKLHRRFPKVGILAMDTVSMFNQPAEAIRKGALAYLLMNSPIKEFGRAISAVSQGKLYLDTNLLMNKSEVAQLNHCHEPSQTCGYDTLSDREREVLPLVILGYSNKQIGQRLFISVKTVESHKANIMRKLAVDCHCDLIKYAMQHHLVTF</sequence>
<feature type="modified residue" description="4-aspartylphosphate" evidence="5">
    <location>
        <position position="54"/>
    </location>
</feature>